<reference evidence="3 4" key="8">
    <citation type="journal article" date="2000" name="J. Virol.">
        <title>The r144 major histocompatibility complex class I-like gene of rat cytomegalovirus is dispensable for both acute and long-term infection in the immunocompromised host.</title>
        <authorList>
            <person name="Beisser P.S."/>
            <person name="Kloover J.S."/>
            <person name="Grauls G.E."/>
            <person name="Blok M.J."/>
            <person name="Bruggeman C.A."/>
            <person name="Vink C."/>
        </authorList>
    </citation>
    <scope>NUCLEOTIDE SEQUENCE [LARGE SCALE GENOMIC DNA]</scope>
    <source>
        <strain evidence="3 4">Maastricht</strain>
    </source>
</reference>
<evidence type="ECO:0000256" key="1">
    <source>
        <dbReference type="ARBA" id="ARBA00005714"/>
    </source>
</evidence>
<reference evidence="3 4" key="3">
    <citation type="journal article" date="1997" name="J. Gen. Virol.">
        <title>Cloning and functional characterization of the origin of lytic-phase DNA replication of rat cytomegalovirus.</title>
        <authorList>
            <person name="Vink C."/>
            <person name="Beuken E."/>
            <person name="Bruggeman C.A."/>
        </authorList>
    </citation>
    <scope>NUCLEOTIDE SEQUENCE [LARGE SCALE GENOMIC DNA]</scope>
    <source>
        <strain evidence="3 4">Maastricht</strain>
    </source>
</reference>
<keyword evidence="4" id="KW-1185">Reference proteome</keyword>
<organism evidence="3 4">
    <name type="scientific">Rat cytomegalovirus (strain Maastricht)</name>
    <dbReference type="NCBI Taxonomy" id="79700"/>
    <lineage>
        <taxon>Viruses</taxon>
        <taxon>Duplodnaviria</taxon>
        <taxon>Heunggongvirae</taxon>
        <taxon>Peploviricota</taxon>
        <taxon>Herviviricetes</taxon>
        <taxon>Herpesvirales</taxon>
        <taxon>Orthoherpesviridae</taxon>
        <taxon>Betaherpesvirinae</taxon>
        <taxon>Muromegalovirus</taxon>
        <taxon>Muromegalovirus muridbeta2</taxon>
        <taxon>Murid betaherpesvirus 2</taxon>
    </lineage>
</organism>
<gene>
    <name evidence="3" type="primary">R79</name>
</gene>
<feature type="region of interest" description="Disordered" evidence="2">
    <location>
        <begin position="1"/>
        <end position="20"/>
    </location>
</feature>
<protein>
    <submittedName>
        <fullName evidence="3">PR79</fullName>
    </submittedName>
</protein>
<reference evidence="3 4" key="7">
    <citation type="journal article" date="1999" name="J. Virol.">
        <title>Deletion of the R78 G protein-coupled receptor gene from rat cytomegalovirus results in an attenuated, syncytium-inducing mutant strain.</title>
        <authorList>
            <person name="Beisser P.S."/>
            <person name="Grauls G."/>
            <person name="Bruggeman C.A."/>
            <person name="Vink C."/>
        </authorList>
    </citation>
    <scope>NUCLEOTIDE SEQUENCE [LARGE SCALE GENOMIC DNA]</scope>
    <source>
        <strain evidence="3 4">Maastricht</strain>
    </source>
</reference>
<reference evidence="3 4" key="6">
    <citation type="journal article" date="1999" name="J. Gen. Virol.">
        <title>The rat cytomegalovirus R32 gene encodes a virion-associated protein that elicits a strong humoral immune response in infected rats.</title>
        <authorList>
            <person name="Beuken E."/>
            <person name="Grauls G."/>
            <person name="Bruggeman C.A."/>
            <person name="Vink C."/>
        </authorList>
    </citation>
    <scope>NUCLEOTIDE SEQUENCE [LARGE SCALE GENOMIC DNA]</scope>
    <source>
        <strain evidence="3 4">Maastricht</strain>
    </source>
</reference>
<reference evidence="3 4" key="4">
    <citation type="journal article" date="1998" name="J. Virol.">
        <title>The R33 G protein-coupled receptor gene of rat cytomegalovirus plays an essential role in the pathogenesis of viral infection.</title>
        <authorList>
            <person name="Beisser P.S."/>
            <person name="Vink C."/>
            <person name="Van Dam J.G."/>
            <person name="Grauls G."/>
            <person name="Vanherle S.J."/>
            <person name="Bruggeman C.A."/>
        </authorList>
    </citation>
    <scope>NUCLEOTIDE SEQUENCE [LARGE SCALE GENOMIC DNA]</scope>
    <source>
        <strain evidence="3 4">Maastricht</strain>
    </source>
</reference>
<dbReference type="Proteomes" id="UP000008288">
    <property type="component" value="Segment"/>
</dbReference>
<sequence>MAQQEQRQRQRQRQRSADSARVGRFLQLRDDNHLILHITGKLLSGQPLSSMRLEELKIIRLACLLTLGRGIELLLLRETLANAGVSDNTILNRKVSPAFWLKVYDALRERTPRRALAGVFSERSAAALSAQLHRSGAARALVLRLLRDETGLAIRPPRELTEDGNVLFSLGTVYGHRLFRLLRFFNAHWGREEFEPAVRVVCQKIWFFYLIAWKKLSVSAEAFRVQRSEHQLGVFAFLIQDYLTFTGTLRRRPPPLAAENERAIAGLLRGAIQD</sequence>
<dbReference type="KEGG" id="vg:940308"/>
<reference evidence="3 4" key="2">
    <citation type="journal article" date="1996" name="J. Virol.">
        <title>Structure of the rat cytomegalovirus genome termini.</title>
        <authorList>
            <person name="Vink C."/>
            <person name="Beuken E."/>
            <person name="Bruggeman C.A."/>
        </authorList>
    </citation>
    <scope>NUCLEOTIDE SEQUENCE [LARGE SCALE GENOMIC DNA]</scope>
    <source>
        <strain evidence="3 4">Maastricht</strain>
    </source>
</reference>
<dbReference type="RefSeq" id="NP_064179.1">
    <property type="nucleotide sequence ID" value="NC_002512.2"/>
</dbReference>
<reference evidence="3 4" key="9">
    <citation type="journal article" date="2000" name="J. Virol.">
        <title>Complete DNA sequence of the rat cytomegalovirus genome.</title>
        <authorList>
            <person name="Vink C."/>
            <person name="Beuken E."/>
            <person name="Bruggeman C.A."/>
        </authorList>
    </citation>
    <scope>NUCLEOTIDE SEQUENCE [LARGE SCALE GENOMIC DNA]</scope>
    <source>
        <strain evidence="3 4">Maastricht</strain>
    </source>
</reference>
<accession>Q9DWC2</accession>
<reference evidence="3 4" key="5">
    <citation type="journal article" date="1998" name="Virology">
        <title>The Maastricht strain and England strain of rat cytomegalovirus represent different betaherpesvirus species rather than strains.</title>
        <authorList>
            <person name="Beisser P.S."/>
            <person name="Kaptein S.J."/>
            <person name="Beuken E."/>
            <person name="Bruggeman C.A."/>
            <person name="Vink C."/>
        </authorList>
    </citation>
    <scope>NUCLEOTIDE SEQUENCE [LARGE SCALE GENOMIC DNA]</scope>
    <source>
        <strain evidence="3 4">Maastricht</strain>
    </source>
</reference>
<evidence type="ECO:0000313" key="3">
    <source>
        <dbReference type="EMBL" id="AAF99168.1"/>
    </source>
</evidence>
<proteinExistence type="inferred from homology"/>
<dbReference type="InterPro" id="IPR004290">
    <property type="entry name" value="Herpes_UL79"/>
</dbReference>
<reference evidence="3 4" key="10">
    <citation type="journal article" date="2000" name="Virus Res.">
        <title>Rat cytomegalovirus R89 is a highly conserved gene which expresses a spliced transcript.</title>
        <authorList>
            <person name="Gruijthuijsen Y.K."/>
            <person name="Beuken E."/>
            <person name="Bruggeman C.A."/>
            <person name="Vink C."/>
        </authorList>
    </citation>
    <scope>NUCLEOTIDE SEQUENCE [LARGE SCALE GENOMIC DNA]</scope>
    <source>
        <strain evidence="3 4">Maastricht</strain>
    </source>
</reference>
<dbReference type="Pfam" id="PF03049">
    <property type="entry name" value="Herpes_UL79"/>
    <property type="match status" value="1"/>
</dbReference>
<dbReference type="EMBL" id="AF232689">
    <property type="protein sequence ID" value="AAF99168.1"/>
    <property type="molecule type" value="Genomic_DNA"/>
</dbReference>
<evidence type="ECO:0000313" key="4">
    <source>
        <dbReference type="Proteomes" id="UP000008288"/>
    </source>
</evidence>
<organismHost>
    <name type="scientific">Rattus</name>
    <name type="common">rats</name>
    <dbReference type="NCBI Taxonomy" id="10114"/>
</organismHost>
<reference evidence="3 4" key="1">
    <citation type="journal article" date="1996" name="J. Gen. Virol.">
        <title>Cloning and sequence analysis of the genes encoding DNA polymerase, glycoprotein B, ICP18.5 and major DNA-binding protein of rat cytomegalovirus.</title>
        <authorList>
            <person name="Beuken E."/>
            <person name="Slobbe R."/>
            <person name="Bruggeman C.A."/>
            <person name="Vink C."/>
        </authorList>
    </citation>
    <scope>NUCLEOTIDE SEQUENCE [LARGE SCALE GENOMIC DNA]</scope>
    <source>
        <strain evidence="3 4">Maastricht</strain>
    </source>
</reference>
<name>Q9DWC2_RCMVM</name>
<dbReference type="GeneID" id="940308"/>
<evidence type="ECO:0000256" key="2">
    <source>
        <dbReference type="SAM" id="MobiDB-lite"/>
    </source>
</evidence>
<dbReference type="OrthoDB" id="9235at10239"/>
<comment type="similarity">
    <text evidence="1">Belongs to the herpesviridae UL79 family.</text>
</comment>